<dbReference type="AlphaFoldDB" id="A0A0C9N4M9"/>
<dbReference type="STRING" id="91626.A0A0C9N4M9"/>
<sequence length="285" mass="32682">MKPITPTRIGQIWASDIATLNTSKHGNKYIIVLMEYLSKWAVTCALDTFDSDMIAQVLLYEVVLKYGIISDNGASYVSDAMTTVLNRLGISRFLTSVEHPQTDGLVERLNRTLKTSLSIVVGQEPNDWCEYLPFVTFAYNTAVQASTKLTPFRIMHHGREAKLPLIPAIQLDDTDKIPIRKWGTFLNRTVPMIHAKAIENIRKAQDSQRKQYDQGKRSQERYNPGDLVVRKNMKMGGFPKERWTGPWIIIQVTNKEETAYQIYNKKNPKNRSKANIGDLRKWYSK</sequence>
<accession>A0A0C9N4M9</accession>
<feature type="domain" description="Integrase catalytic" evidence="2">
    <location>
        <begin position="2"/>
        <end position="159"/>
    </location>
</feature>
<dbReference type="PANTHER" id="PTHR37984:SF5">
    <property type="entry name" value="PROTEIN NYNRIN-LIKE"/>
    <property type="match status" value="1"/>
</dbReference>
<evidence type="ECO:0000256" key="1">
    <source>
        <dbReference type="SAM" id="MobiDB-lite"/>
    </source>
</evidence>
<keyword evidence="4" id="KW-1185">Reference proteome</keyword>
<dbReference type="OrthoDB" id="2202254at2759"/>
<dbReference type="GO" id="GO:0003676">
    <property type="term" value="F:nucleic acid binding"/>
    <property type="evidence" value="ECO:0007669"/>
    <property type="project" value="InterPro"/>
</dbReference>
<dbReference type="GO" id="GO:0005634">
    <property type="term" value="C:nucleus"/>
    <property type="evidence" value="ECO:0007669"/>
    <property type="project" value="UniProtKB-ARBA"/>
</dbReference>
<dbReference type="Gene3D" id="3.30.420.10">
    <property type="entry name" value="Ribonuclease H-like superfamily/Ribonuclease H"/>
    <property type="match status" value="1"/>
</dbReference>
<organism evidence="3">
    <name type="scientific">Mucor ambiguus</name>
    <dbReference type="NCBI Taxonomy" id="91626"/>
    <lineage>
        <taxon>Eukaryota</taxon>
        <taxon>Fungi</taxon>
        <taxon>Fungi incertae sedis</taxon>
        <taxon>Mucoromycota</taxon>
        <taxon>Mucoromycotina</taxon>
        <taxon>Mucoromycetes</taxon>
        <taxon>Mucorales</taxon>
        <taxon>Mucorineae</taxon>
        <taxon>Mucoraceae</taxon>
        <taxon>Mucor</taxon>
    </lineage>
</organism>
<dbReference type="PROSITE" id="PS50994">
    <property type="entry name" value="INTEGRASE"/>
    <property type="match status" value="1"/>
</dbReference>
<name>A0A0C9N4M9_9FUNG</name>
<dbReference type="InterPro" id="IPR050951">
    <property type="entry name" value="Retrovirus_Pol_polyprotein"/>
</dbReference>
<protein>
    <recommendedName>
        <fullName evidence="2">Integrase catalytic domain-containing protein</fullName>
    </recommendedName>
</protein>
<dbReference type="InterPro" id="IPR012337">
    <property type="entry name" value="RNaseH-like_sf"/>
</dbReference>
<dbReference type="InterPro" id="IPR001584">
    <property type="entry name" value="Integrase_cat-core"/>
</dbReference>
<evidence type="ECO:0000313" key="4">
    <source>
        <dbReference type="Proteomes" id="UP000053815"/>
    </source>
</evidence>
<dbReference type="InterPro" id="IPR036397">
    <property type="entry name" value="RNaseH_sf"/>
</dbReference>
<dbReference type="Proteomes" id="UP000053815">
    <property type="component" value="Unassembled WGS sequence"/>
</dbReference>
<evidence type="ECO:0000313" key="3">
    <source>
        <dbReference type="EMBL" id="GAN11037.1"/>
    </source>
</evidence>
<dbReference type="SUPFAM" id="SSF53098">
    <property type="entry name" value="Ribonuclease H-like"/>
    <property type="match status" value="1"/>
</dbReference>
<dbReference type="PANTHER" id="PTHR37984">
    <property type="entry name" value="PROTEIN CBG26694"/>
    <property type="match status" value="1"/>
</dbReference>
<evidence type="ECO:0000259" key="2">
    <source>
        <dbReference type="PROSITE" id="PS50994"/>
    </source>
</evidence>
<dbReference type="GO" id="GO:0015074">
    <property type="term" value="P:DNA integration"/>
    <property type="evidence" value="ECO:0007669"/>
    <property type="project" value="InterPro"/>
</dbReference>
<reference evidence="3" key="1">
    <citation type="submission" date="2014-09" db="EMBL/GenBank/DDBJ databases">
        <title>Draft genome sequence of an oleaginous Mucoromycotina fungus Mucor ambiguus NBRC6742.</title>
        <authorList>
            <person name="Takeda I."/>
            <person name="Yamane N."/>
            <person name="Morita T."/>
            <person name="Tamano K."/>
            <person name="Machida M."/>
            <person name="Baker S."/>
            <person name="Koike H."/>
        </authorList>
    </citation>
    <scope>NUCLEOTIDE SEQUENCE</scope>
    <source>
        <strain evidence="3">NBRC 6742</strain>
    </source>
</reference>
<proteinExistence type="predicted"/>
<feature type="compositionally biased region" description="Basic and acidic residues" evidence="1">
    <location>
        <begin position="204"/>
        <end position="220"/>
    </location>
</feature>
<dbReference type="EMBL" id="DF836744">
    <property type="protein sequence ID" value="GAN11037.1"/>
    <property type="molecule type" value="Genomic_DNA"/>
</dbReference>
<gene>
    <name evidence="3" type="ORF">MAM1_0455c10590</name>
</gene>
<feature type="region of interest" description="Disordered" evidence="1">
    <location>
        <begin position="204"/>
        <end position="224"/>
    </location>
</feature>